<name>A0A0C3G5K0_PILCF</name>
<dbReference type="Gene3D" id="3.80.10.10">
    <property type="entry name" value="Ribonuclease Inhibitor"/>
    <property type="match status" value="1"/>
</dbReference>
<dbReference type="HOGENOM" id="CLU_018544_12_4_1"/>
<proteinExistence type="predicted"/>
<reference evidence="3" key="2">
    <citation type="submission" date="2015-01" db="EMBL/GenBank/DDBJ databases">
        <title>Evolutionary Origins and Diversification of the Mycorrhizal Mutualists.</title>
        <authorList>
            <consortium name="DOE Joint Genome Institute"/>
            <consortium name="Mycorrhizal Genomics Consortium"/>
            <person name="Kohler A."/>
            <person name="Kuo A."/>
            <person name="Nagy L.G."/>
            <person name="Floudas D."/>
            <person name="Copeland A."/>
            <person name="Barry K.W."/>
            <person name="Cichocki N."/>
            <person name="Veneault-Fourrey C."/>
            <person name="LaButti K."/>
            <person name="Lindquist E.A."/>
            <person name="Lipzen A."/>
            <person name="Lundell T."/>
            <person name="Morin E."/>
            <person name="Murat C."/>
            <person name="Riley R."/>
            <person name="Ohm R."/>
            <person name="Sun H."/>
            <person name="Tunlid A."/>
            <person name="Henrissat B."/>
            <person name="Grigoriev I.V."/>
            <person name="Hibbett D.S."/>
            <person name="Martin F."/>
        </authorList>
    </citation>
    <scope>NUCLEOTIDE SEQUENCE [LARGE SCALE GENOMIC DNA]</scope>
    <source>
        <strain evidence="3">F 1598</strain>
    </source>
</reference>
<reference evidence="2 3" key="1">
    <citation type="submission" date="2014-04" db="EMBL/GenBank/DDBJ databases">
        <authorList>
            <consortium name="DOE Joint Genome Institute"/>
            <person name="Kuo A."/>
            <person name="Tarkka M."/>
            <person name="Buscot F."/>
            <person name="Kohler A."/>
            <person name="Nagy L.G."/>
            <person name="Floudas D."/>
            <person name="Copeland A."/>
            <person name="Barry K.W."/>
            <person name="Cichocki N."/>
            <person name="Veneault-Fourrey C."/>
            <person name="LaButti K."/>
            <person name="Lindquist E.A."/>
            <person name="Lipzen A."/>
            <person name="Lundell T."/>
            <person name="Morin E."/>
            <person name="Murat C."/>
            <person name="Sun H."/>
            <person name="Tunlid A."/>
            <person name="Henrissat B."/>
            <person name="Grigoriev I.V."/>
            <person name="Hibbett D.S."/>
            <person name="Martin F."/>
            <person name="Nordberg H.P."/>
            <person name="Cantor M.N."/>
            <person name="Hua S.X."/>
        </authorList>
    </citation>
    <scope>NUCLEOTIDE SEQUENCE [LARGE SCALE GENOMIC DNA]</scope>
    <source>
        <strain evidence="2 3">F 1598</strain>
    </source>
</reference>
<dbReference type="OrthoDB" id="3253362at2759"/>
<accession>A0A0C3G5K0</accession>
<dbReference type="STRING" id="765440.A0A0C3G5K0"/>
<dbReference type="SUPFAM" id="SSF52047">
    <property type="entry name" value="RNI-like"/>
    <property type="match status" value="1"/>
</dbReference>
<dbReference type="Proteomes" id="UP000054166">
    <property type="component" value="Unassembled WGS sequence"/>
</dbReference>
<dbReference type="EMBL" id="KN832971">
    <property type="protein sequence ID" value="KIM91535.1"/>
    <property type="molecule type" value="Genomic_DNA"/>
</dbReference>
<dbReference type="InterPro" id="IPR032675">
    <property type="entry name" value="LRR_dom_sf"/>
</dbReference>
<gene>
    <name evidence="2" type="ORF">PILCRDRAFT_696</name>
</gene>
<dbReference type="AlphaFoldDB" id="A0A0C3G5K0"/>
<dbReference type="InParanoid" id="A0A0C3G5K0"/>
<feature type="region of interest" description="Disordered" evidence="1">
    <location>
        <begin position="16"/>
        <end position="47"/>
    </location>
</feature>
<protein>
    <submittedName>
        <fullName evidence="2">Uncharacterized protein</fullName>
    </submittedName>
</protein>
<evidence type="ECO:0000313" key="3">
    <source>
        <dbReference type="Proteomes" id="UP000054166"/>
    </source>
</evidence>
<evidence type="ECO:0000313" key="2">
    <source>
        <dbReference type="EMBL" id="KIM91535.1"/>
    </source>
</evidence>
<evidence type="ECO:0000256" key="1">
    <source>
        <dbReference type="SAM" id="MobiDB-lite"/>
    </source>
</evidence>
<organism evidence="2 3">
    <name type="scientific">Piloderma croceum (strain F 1598)</name>
    <dbReference type="NCBI Taxonomy" id="765440"/>
    <lineage>
        <taxon>Eukaryota</taxon>
        <taxon>Fungi</taxon>
        <taxon>Dikarya</taxon>
        <taxon>Basidiomycota</taxon>
        <taxon>Agaricomycotina</taxon>
        <taxon>Agaricomycetes</taxon>
        <taxon>Agaricomycetidae</taxon>
        <taxon>Atheliales</taxon>
        <taxon>Atheliaceae</taxon>
        <taxon>Piloderma</taxon>
    </lineage>
</organism>
<keyword evidence="3" id="KW-1185">Reference proteome</keyword>
<sequence length="401" mass="45400">MLPHFREWIDLYPGRSYPGPPPSQSTLDEYNAQEEGASPTLVQSSHDEHLDRSFTTRLPTEILGYIFILTLPDHEYIQPNIRSSPLVLGRVCNAWRAIAHAIPQLWSSLCAYYRQYDEQKQMVGIDAWLSRSRVLLLDIRIMVGEETTQASTEFPLAFSPHFSRCRKLSLMLQRHWMLGFLANSNLPLTALENLELDFCNEDSSLHVPTFSISNSAPQLRRLSLMGHYVNNCDLGYSQLTHLITGPFRLISGGPNFSSTQYIAILRLCPQLTHCSIGDIHLGLEGTPFVHHNLRSLVLYSWRSEVVEVMLDLLTLPALRNIQISLGPLSHPKTWSTSTFESFLCRSLCPLESFTLESSHNIPQEIIHLIVSVPSLVQVALWKGGQNVTPSYILQRVADRKA</sequence>